<evidence type="ECO:0000256" key="2">
    <source>
        <dbReference type="SAM" id="Phobius"/>
    </source>
</evidence>
<gene>
    <name evidence="3" type="ORF">BP5553_10255</name>
</gene>
<organism evidence="3 4">
    <name type="scientific">Venustampulla echinocandica</name>
    <dbReference type="NCBI Taxonomy" id="2656787"/>
    <lineage>
        <taxon>Eukaryota</taxon>
        <taxon>Fungi</taxon>
        <taxon>Dikarya</taxon>
        <taxon>Ascomycota</taxon>
        <taxon>Pezizomycotina</taxon>
        <taxon>Leotiomycetes</taxon>
        <taxon>Helotiales</taxon>
        <taxon>Pleuroascaceae</taxon>
        <taxon>Venustampulla</taxon>
    </lineage>
</organism>
<comment type="caution">
    <text evidence="3">The sequence shown here is derived from an EMBL/GenBank/DDBJ whole genome shotgun (WGS) entry which is preliminary data.</text>
</comment>
<evidence type="ECO:0000313" key="4">
    <source>
        <dbReference type="Proteomes" id="UP000254866"/>
    </source>
</evidence>
<protein>
    <submittedName>
        <fullName evidence="3">Uncharacterized protein</fullName>
    </submittedName>
</protein>
<dbReference type="Proteomes" id="UP000254866">
    <property type="component" value="Unassembled WGS sequence"/>
</dbReference>
<dbReference type="AlphaFoldDB" id="A0A370T9N9"/>
<dbReference type="EMBL" id="NPIC01000015">
    <property type="protein sequence ID" value="RDL30377.1"/>
    <property type="molecule type" value="Genomic_DNA"/>
</dbReference>
<keyword evidence="2" id="KW-0472">Membrane</keyword>
<feature type="region of interest" description="Disordered" evidence="1">
    <location>
        <begin position="418"/>
        <end position="446"/>
    </location>
</feature>
<keyword evidence="2" id="KW-0812">Transmembrane</keyword>
<evidence type="ECO:0000256" key="1">
    <source>
        <dbReference type="SAM" id="MobiDB-lite"/>
    </source>
</evidence>
<keyword evidence="2" id="KW-1133">Transmembrane helix</keyword>
<evidence type="ECO:0000313" key="3">
    <source>
        <dbReference type="EMBL" id="RDL30377.1"/>
    </source>
</evidence>
<keyword evidence="4" id="KW-1185">Reference proteome</keyword>
<dbReference type="GeneID" id="43603104"/>
<proteinExistence type="predicted"/>
<dbReference type="RefSeq" id="XP_031864902.1">
    <property type="nucleotide sequence ID" value="XM_032018878.1"/>
</dbReference>
<dbReference type="OrthoDB" id="3559878at2759"/>
<feature type="transmembrane region" description="Helical" evidence="2">
    <location>
        <begin position="6"/>
        <end position="29"/>
    </location>
</feature>
<accession>A0A370T9N9</accession>
<reference evidence="3 4" key="1">
    <citation type="journal article" date="2018" name="IMA Fungus">
        <title>IMA Genome-F 9: Draft genome sequence of Annulohypoxylon stygium, Aspergillus mulundensis, Berkeleyomyces basicola (syn. Thielaviopsis basicola), Ceratocystis smalleyi, two Cercospora beticola strains, Coleophoma cylindrospora, Fusarium fracticaudum, Phialophora cf. hyalina, and Morchella septimelata.</title>
        <authorList>
            <person name="Wingfield B.D."/>
            <person name="Bills G.F."/>
            <person name="Dong Y."/>
            <person name="Huang W."/>
            <person name="Nel W.J."/>
            <person name="Swalarsk-Parry B.S."/>
            <person name="Vaghefi N."/>
            <person name="Wilken P.M."/>
            <person name="An Z."/>
            <person name="de Beer Z.W."/>
            <person name="De Vos L."/>
            <person name="Chen L."/>
            <person name="Duong T.A."/>
            <person name="Gao Y."/>
            <person name="Hammerbacher A."/>
            <person name="Kikkert J.R."/>
            <person name="Li Y."/>
            <person name="Li H."/>
            <person name="Li K."/>
            <person name="Li Q."/>
            <person name="Liu X."/>
            <person name="Ma X."/>
            <person name="Naidoo K."/>
            <person name="Pethybridge S.J."/>
            <person name="Sun J."/>
            <person name="Steenkamp E.T."/>
            <person name="van der Nest M.A."/>
            <person name="van Wyk S."/>
            <person name="Wingfield M.J."/>
            <person name="Xiong C."/>
            <person name="Yue Q."/>
            <person name="Zhang X."/>
        </authorList>
    </citation>
    <scope>NUCLEOTIDE SEQUENCE [LARGE SCALE GENOMIC DNA]</scope>
    <source>
        <strain evidence="3 4">BP 5553</strain>
    </source>
</reference>
<sequence length="566" mass="59363">MAVANAAINIIVLGVSGLLSIPALTNFFAKPEPEKITVNIGIGATNSSVAVPGGSNGPGGNTPHVELYDVNGHSMGRAVSDVVVVDGGTVGVTISGQEGSVASETPVYISLEAGGSDEVCISWFTTTSGSSDGADFRSWNGVTAKACNLPWYPSTAAFPGVSVPFQPPCFWMSNDGRFVDAFSARLTDFFFPGSSGPANATATQWSKFPETLCHAPGRQQFYKNPGVCIPFYPSGLAAVNQKDPNTGFDVDFNAIQSSFTQTCSIAGIPFNCEVDLARGVEGANHGCTATNGIIDDPDLTLPASITSQLKSSLVFNLGPPPSPPVDGAGAFGGVVGTITADTPPPQTSDGVGAFGGVVGTIAADTPPPQTSIGVGAFGGVVGQIPARARRAADRASILQRRANADMETLLTVNSEQPAITAAPTMPPKKQRKQRAAPAPAPMPKPVVKRHAPVLDRHVEKRAEQPHRWCQEGQLVISEHSGHSAAEVCESKTSWGPDFISVVEGIYCDMCERRSYPLCNNKVVRAGGGSANGTCFHMESKQLRATSGRHSERSVPVKRYHNVRYWK</sequence>
<name>A0A370T9N9_9HELO</name>